<gene>
    <name evidence="1" type="ORF">RchiOBHm_Chr1g0340451</name>
</gene>
<organism evidence="1 2">
    <name type="scientific">Rosa chinensis</name>
    <name type="common">China rose</name>
    <dbReference type="NCBI Taxonomy" id="74649"/>
    <lineage>
        <taxon>Eukaryota</taxon>
        <taxon>Viridiplantae</taxon>
        <taxon>Streptophyta</taxon>
        <taxon>Embryophyta</taxon>
        <taxon>Tracheophyta</taxon>
        <taxon>Spermatophyta</taxon>
        <taxon>Magnoliopsida</taxon>
        <taxon>eudicotyledons</taxon>
        <taxon>Gunneridae</taxon>
        <taxon>Pentapetalae</taxon>
        <taxon>rosids</taxon>
        <taxon>fabids</taxon>
        <taxon>Rosales</taxon>
        <taxon>Rosaceae</taxon>
        <taxon>Rosoideae</taxon>
        <taxon>Rosoideae incertae sedis</taxon>
        <taxon>Rosa</taxon>
    </lineage>
</organism>
<dbReference type="Proteomes" id="UP000238479">
    <property type="component" value="Chromosome 1"/>
</dbReference>
<protein>
    <submittedName>
        <fullName evidence="1">Uncharacterized protein</fullName>
    </submittedName>
</protein>
<dbReference type="EMBL" id="PDCK01000039">
    <property type="protein sequence ID" value="PRQ56724.1"/>
    <property type="molecule type" value="Genomic_DNA"/>
</dbReference>
<dbReference type="AlphaFoldDB" id="A0A2P6SDI9"/>
<comment type="caution">
    <text evidence="1">The sequence shown here is derived from an EMBL/GenBank/DDBJ whole genome shotgun (WGS) entry which is preliminary data.</text>
</comment>
<reference evidence="1 2" key="1">
    <citation type="journal article" date="2018" name="Nat. Genet.">
        <title>The Rosa genome provides new insights in the design of modern roses.</title>
        <authorList>
            <person name="Bendahmane M."/>
        </authorList>
    </citation>
    <scope>NUCLEOTIDE SEQUENCE [LARGE SCALE GENOMIC DNA]</scope>
    <source>
        <strain evidence="2">cv. Old Blush</strain>
    </source>
</reference>
<dbReference type="Gramene" id="PRQ56724">
    <property type="protein sequence ID" value="PRQ56724"/>
    <property type="gene ID" value="RchiOBHm_Chr1g0340451"/>
</dbReference>
<evidence type="ECO:0000313" key="2">
    <source>
        <dbReference type="Proteomes" id="UP000238479"/>
    </source>
</evidence>
<proteinExistence type="predicted"/>
<name>A0A2P6SDI9_ROSCH</name>
<accession>A0A2P6SDI9</accession>
<evidence type="ECO:0000313" key="1">
    <source>
        <dbReference type="EMBL" id="PRQ56724.1"/>
    </source>
</evidence>
<sequence length="137" mass="15417">MQNPNKGLRILALSLGFGKLFSGRGAVSQHSHPSNDLPGLNLKTMDGAKWSGHLNSLEILKISCFSALQYFPDSGLPSSLKILEIRYCYALQWVVLKVDYPLLLRFWRFRIALCCSACQKMGYPFLLVKYISLDVTC</sequence>
<keyword evidence="2" id="KW-1185">Reference proteome</keyword>